<evidence type="ECO:0000259" key="6">
    <source>
        <dbReference type="PROSITE" id="PS50119"/>
    </source>
</evidence>
<feature type="domain" description="B box-type" evidence="6">
    <location>
        <begin position="108"/>
        <end position="158"/>
    </location>
</feature>
<dbReference type="InterPro" id="IPR013083">
    <property type="entry name" value="Znf_RING/FYVE/PHD"/>
</dbReference>
<dbReference type="GO" id="GO:0061630">
    <property type="term" value="F:ubiquitin protein ligase activity"/>
    <property type="evidence" value="ECO:0007669"/>
    <property type="project" value="TreeGrafter"/>
</dbReference>
<dbReference type="SUPFAM" id="SSF50494">
    <property type="entry name" value="Trypsin-like serine proteases"/>
    <property type="match status" value="1"/>
</dbReference>
<proteinExistence type="predicted"/>
<dbReference type="Pfam" id="PF13445">
    <property type="entry name" value="zf-RING_UBOX"/>
    <property type="match status" value="1"/>
</dbReference>
<dbReference type="SUPFAM" id="SSF57850">
    <property type="entry name" value="RING/U-box"/>
    <property type="match status" value="1"/>
</dbReference>
<dbReference type="PANTHER" id="PTHR25462:SF296">
    <property type="entry name" value="MEIOTIC P26, ISOFORM F"/>
    <property type="match status" value="1"/>
</dbReference>
<dbReference type="InterPro" id="IPR047153">
    <property type="entry name" value="TRIM45/56/19-like"/>
</dbReference>
<protein>
    <submittedName>
        <fullName evidence="7">Uncharacterized protein</fullName>
    </submittedName>
</protein>
<dbReference type="GO" id="GO:0008270">
    <property type="term" value="F:zinc ion binding"/>
    <property type="evidence" value="ECO:0007669"/>
    <property type="project" value="UniProtKB-KW"/>
</dbReference>
<sequence>MESKRAPTKKLAEKWRRPSQSDEINVCKVCDRDLVEPRTLPCMHSFCEDCIFVLLQCYEKQKKLERTFMCPTCKVRIPCHILGKVSKDWLRMFPKKQIMDKMKEAILVVEEMCSPCSMTWKITPATAFCVDCRQYLCPSCLSDHKENAQFRGHNMVDYIVKEMKNTPVANISKFNCKQHNNLRFTCFCEVHKVFLCNSCRESVVHRGCRVTKRVMEATGNIIKAETRLNVINNLKRDERSQGKHLLKMIEQIDGIQEKLELCRQRQVELYCNYVTQATIIEQKTEAIDALKGKLEFDKQHQPHDVFNATMAKVEDILTRYVEVFDDVTLLDEKTLKADVNKSIAEIERIVGNAAFDAFKPKGASETVDIEKRKADPATKKLGKDARAVQIPFTKTLPEVHKLTVVPSLEQEPLHVCKKHVDDTLTEQTFQRLGGQFRSVGAVVCKNMAWTAFRVGSSYVMTTAHAVRDIVDPDRKGNSDWSVLEDTGVYLTFDSPLKPDCIKFRLNSQVCYLDDDLNVAVLEVLDSPESFPPPVVLSRKHLPSQDVTDVAVIGYGHGKSQSKHLDIQCDLVKPISERANEALRWLKREERKQRCSLHVKGKDASLVTWHYNEMKDPTRVAIDCCMEYRAHGAPVFCNTGPSGVEVLAILTSSSPECFSEMPRSVQEHHKEYRFEIATLTSAIYTKLAHETRFLAEDIFIRDKNYYDYSKYEVETTFSSTDGSRTMSDVTEYLGTPVSGTADRTMTSSTIRTASTIENK</sequence>
<keyword evidence="2 4" id="KW-0863">Zinc-finger</keyword>
<comment type="caution">
    <text evidence="7">The sequence shown here is derived from an EMBL/GenBank/DDBJ whole genome shotgun (WGS) entry which is preliminary data.</text>
</comment>
<dbReference type="PROSITE" id="PS50119">
    <property type="entry name" value="ZF_BBOX"/>
    <property type="match status" value="2"/>
</dbReference>
<dbReference type="Gene3D" id="3.30.160.60">
    <property type="entry name" value="Classic Zinc Finger"/>
    <property type="match status" value="1"/>
</dbReference>
<keyword evidence="8" id="KW-1185">Reference proteome</keyword>
<keyword evidence="1" id="KW-0479">Metal-binding</keyword>
<dbReference type="AlphaFoldDB" id="A0A9D4MSP6"/>
<evidence type="ECO:0000256" key="3">
    <source>
        <dbReference type="ARBA" id="ARBA00022833"/>
    </source>
</evidence>
<reference evidence="7" key="1">
    <citation type="journal article" date="2019" name="bioRxiv">
        <title>The Genome of the Zebra Mussel, Dreissena polymorpha: A Resource for Invasive Species Research.</title>
        <authorList>
            <person name="McCartney M.A."/>
            <person name="Auch B."/>
            <person name="Kono T."/>
            <person name="Mallez S."/>
            <person name="Zhang Y."/>
            <person name="Obille A."/>
            <person name="Becker A."/>
            <person name="Abrahante J.E."/>
            <person name="Garbe J."/>
            <person name="Badalamenti J.P."/>
            <person name="Herman A."/>
            <person name="Mangelson H."/>
            <person name="Liachko I."/>
            <person name="Sullivan S."/>
            <person name="Sone E.D."/>
            <person name="Koren S."/>
            <person name="Silverstein K.A.T."/>
            <person name="Beckman K.B."/>
            <person name="Gohl D.M."/>
        </authorList>
    </citation>
    <scope>NUCLEOTIDE SEQUENCE</scope>
    <source>
        <strain evidence="7">Duluth1</strain>
        <tissue evidence="7">Whole animal</tissue>
    </source>
</reference>
<dbReference type="InterPro" id="IPR027370">
    <property type="entry name" value="Znf-RING_euk"/>
</dbReference>
<dbReference type="SUPFAM" id="SSF57845">
    <property type="entry name" value="B-box zinc-binding domain"/>
    <property type="match status" value="1"/>
</dbReference>
<dbReference type="InterPro" id="IPR000315">
    <property type="entry name" value="Znf_B-box"/>
</dbReference>
<evidence type="ECO:0000313" key="8">
    <source>
        <dbReference type="Proteomes" id="UP000828390"/>
    </source>
</evidence>
<gene>
    <name evidence="7" type="ORF">DPMN_004458</name>
</gene>
<dbReference type="InterPro" id="IPR001841">
    <property type="entry name" value="Znf_RING"/>
</dbReference>
<accession>A0A9D4MSP6</accession>
<dbReference type="Proteomes" id="UP000828390">
    <property type="component" value="Unassembled WGS sequence"/>
</dbReference>
<evidence type="ECO:0000313" key="7">
    <source>
        <dbReference type="EMBL" id="KAH3880542.1"/>
    </source>
</evidence>
<evidence type="ECO:0000256" key="4">
    <source>
        <dbReference type="PROSITE-ProRule" id="PRU00024"/>
    </source>
</evidence>
<dbReference type="PANTHER" id="PTHR25462">
    <property type="entry name" value="BONUS, ISOFORM C-RELATED"/>
    <property type="match status" value="1"/>
</dbReference>
<name>A0A9D4MSP6_DREPO</name>
<organism evidence="7 8">
    <name type="scientific">Dreissena polymorpha</name>
    <name type="common">Zebra mussel</name>
    <name type="synonym">Mytilus polymorpha</name>
    <dbReference type="NCBI Taxonomy" id="45954"/>
    <lineage>
        <taxon>Eukaryota</taxon>
        <taxon>Metazoa</taxon>
        <taxon>Spiralia</taxon>
        <taxon>Lophotrochozoa</taxon>
        <taxon>Mollusca</taxon>
        <taxon>Bivalvia</taxon>
        <taxon>Autobranchia</taxon>
        <taxon>Heteroconchia</taxon>
        <taxon>Euheterodonta</taxon>
        <taxon>Imparidentia</taxon>
        <taxon>Neoheterodontei</taxon>
        <taxon>Myida</taxon>
        <taxon>Dreissenoidea</taxon>
        <taxon>Dreissenidae</taxon>
        <taxon>Dreissena</taxon>
    </lineage>
</organism>
<dbReference type="SMART" id="SM00184">
    <property type="entry name" value="RING"/>
    <property type="match status" value="1"/>
</dbReference>
<evidence type="ECO:0000256" key="1">
    <source>
        <dbReference type="ARBA" id="ARBA00022723"/>
    </source>
</evidence>
<dbReference type="PROSITE" id="PS00518">
    <property type="entry name" value="ZF_RING_1"/>
    <property type="match status" value="1"/>
</dbReference>
<keyword evidence="3" id="KW-0862">Zinc</keyword>
<feature type="domain" description="B box-type" evidence="6">
    <location>
        <begin position="176"/>
        <end position="206"/>
    </location>
</feature>
<feature type="domain" description="RING-type" evidence="5">
    <location>
        <begin position="27"/>
        <end position="74"/>
    </location>
</feature>
<dbReference type="CDD" id="cd19756">
    <property type="entry name" value="Bbox2"/>
    <property type="match status" value="1"/>
</dbReference>
<evidence type="ECO:0000259" key="5">
    <source>
        <dbReference type="PROSITE" id="PS50089"/>
    </source>
</evidence>
<dbReference type="EMBL" id="JAIWYP010000001">
    <property type="protein sequence ID" value="KAH3880542.1"/>
    <property type="molecule type" value="Genomic_DNA"/>
</dbReference>
<evidence type="ECO:0000256" key="2">
    <source>
        <dbReference type="ARBA" id="ARBA00022771"/>
    </source>
</evidence>
<reference evidence="7" key="2">
    <citation type="submission" date="2020-11" db="EMBL/GenBank/DDBJ databases">
        <authorList>
            <person name="McCartney M.A."/>
            <person name="Auch B."/>
            <person name="Kono T."/>
            <person name="Mallez S."/>
            <person name="Becker A."/>
            <person name="Gohl D.M."/>
            <person name="Silverstein K.A.T."/>
            <person name="Koren S."/>
            <person name="Bechman K.B."/>
            <person name="Herman A."/>
            <person name="Abrahante J.E."/>
            <person name="Garbe J."/>
        </authorList>
    </citation>
    <scope>NUCLEOTIDE SEQUENCE</scope>
    <source>
        <strain evidence="7">Duluth1</strain>
        <tissue evidence="7">Whole animal</tissue>
    </source>
</reference>
<dbReference type="PROSITE" id="PS50089">
    <property type="entry name" value="ZF_RING_2"/>
    <property type="match status" value="1"/>
</dbReference>
<dbReference type="InterPro" id="IPR009003">
    <property type="entry name" value="Peptidase_S1_PA"/>
</dbReference>
<dbReference type="InterPro" id="IPR017907">
    <property type="entry name" value="Znf_RING_CS"/>
</dbReference>
<dbReference type="Gene3D" id="3.30.40.10">
    <property type="entry name" value="Zinc/RING finger domain, C3HC4 (zinc finger)"/>
    <property type="match status" value="1"/>
</dbReference>